<dbReference type="SUPFAM" id="SSF82185">
    <property type="entry name" value="Histone H3 K4-specific methyltransferase SET7/9 N-terminal domain"/>
    <property type="match status" value="1"/>
</dbReference>
<evidence type="ECO:0000313" key="2">
    <source>
        <dbReference type="EMBL" id="EJK52980.1"/>
    </source>
</evidence>
<dbReference type="Gene3D" id="2.20.110.10">
    <property type="entry name" value="Histone H3 K4-specific methyltransferase SET7/9 N-terminal domain"/>
    <property type="match status" value="1"/>
</dbReference>
<dbReference type="EMBL" id="AGNL01038796">
    <property type="protein sequence ID" value="EJK52980.1"/>
    <property type="molecule type" value="Genomic_DNA"/>
</dbReference>
<protein>
    <recommendedName>
        <fullName evidence="4">MORN repeat-containing protein 5</fullName>
    </recommendedName>
</protein>
<dbReference type="Pfam" id="PF02493">
    <property type="entry name" value="MORN"/>
    <property type="match status" value="1"/>
</dbReference>
<comment type="caution">
    <text evidence="2">The sequence shown here is derived from an EMBL/GenBank/DDBJ whole genome shotgun (WGS) entry which is preliminary data.</text>
</comment>
<gene>
    <name evidence="2" type="ORF">THAOC_27669</name>
</gene>
<dbReference type="AlphaFoldDB" id="K0RIB0"/>
<evidence type="ECO:0000313" key="3">
    <source>
        <dbReference type="Proteomes" id="UP000266841"/>
    </source>
</evidence>
<dbReference type="InterPro" id="IPR003409">
    <property type="entry name" value="MORN"/>
</dbReference>
<name>K0RIB0_THAOC</name>
<evidence type="ECO:0000256" key="1">
    <source>
        <dbReference type="ARBA" id="ARBA00022737"/>
    </source>
</evidence>
<keyword evidence="3" id="KW-1185">Reference proteome</keyword>
<reference evidence="2 3" key="1">
    <citation type="journal article" date="2012" name="Genome Biol.">
        <title>Genome and low-iron response of an oceanic diatom adapted to chronic iron limitation.</title>
        <authorList>
            <person name="Lommer M."/>
            <person name="Specht M."/>
            <person name="Roy A.S."/>
            <person name="Kraemer L."/>
            <person name="Andreson R."/>
            <person name="Gutowska M.A."/>
            <person name="Wolf J."/>
            <person name="Bergner S.V."/>
            <person name="Schilhabel M.B."/>
            <person name="Klostermeier U.C."/>
            <person name="Beiko R.G."/>
            <person name="Rosenstiel P."/>
            <person name="Hippler M."/>
            <person name="Laroche J."/>
        </authorList>
    </citation>
    <scope>NUCLEOTIDE SEQUENCE [LARGE SCALE GENOMIC DNA]</scope>
    <source>
        <strain evidence="2 3">CCMP1005</strain>
    </source>
</reference>
<sequence length="179" mass="19418">MRESLKTMACKDLARSPYDGCEIEGEFAHGKLVQGTITNGELTNGGTYTGVFDVGGLREGKITFPPEGRNGEVKKEGVFVDGRLNGHGKITYADGGIIKGTFVDGYIHAGTDENVKCDDGNIYRVRLLMVYQLGLGQPGNEIKATKRRFAYRLPIGPTGAASLYWPREVEGTPLAPFET</sequence>
<keyword evidence="1" id="KW-0677">Repeat</keyword>
<dbReference type="Proteomes" id="UP000266841">
    <property type="component" value="Unassembled WGS sequence"/>
</dbReference>
<accession>K0RIB0</accession>
<dbReference type="OrthoDB" id="418492at2759"/>
<proteinExistence type="predicted"/>
<organism evidence="2 3">
    <name type="scientific">Thalassiosira oceanica</name>
    <name type="common">Marine diatom</name>
    <dbReference type="NCBI Taxonomy" id="159749"/>
    <lineage>
        <taxon>Eukaryota</taxon>
        <taxon>Sar</taxon>
        <taxon>Stramenopiles</taxon>
        <taxon>Ochrophyta</taxon>
        <taxon>Bacillariophyta</taxon>
        <taxon>Coscinodiscophyceae</taxon>
        <taxon>Thalassiosirophycidae</taxon>
        <taxon>Thalassiosirales</taxon>
        <taxon>Thalassiosiraceae</taxon>
        <taxon>Thalassiosira</taxon>
    </lineage>
</organism>
<evidence type="ECO:0008006" key="4">
    <source>
        <dbReference type="Google" id="ProtNLM"/>
    </source>
</evidence>